<dbReference type="InterPro" id="IPR051717">
    <property type="entry name" value="MFS_MFSD6"/>
</dbReference>
<feature type="transmembrane region" description="Helical" evidence="7">
    <location>
        <begin position="78"/>
        <end position="98"/>
    </location>
</feature>
<keyword evidence="5 7" id="KW-0472">Membrane</keyword>
<keyword evidence="3 7" id="KW-0812">Transmembrane</keyword>
<evidence type="ECO:0000313" key="10">
    <source>
        <dbReference type="Proteomes" id="UP000192578"/>
    </source>
</evidence>
<sequence length="662" mass="70994">MTLKECLHVNKPLIPLKFLMFLIHGGIAALLPYMTIHMKDLGISASETSLILTVLPFVSAIGPPIGGALADKIGNYRIVFATATVLSCGLHLFLFFAVPVTPAATFSPISTPFNSTSIDFRCNVAAGQDPILLGLPASMCGPSIPSHVSSPEQSSMTITSCRVLPQSDEEVDLCGTSSIVSPSGKSLSLSEAFNLTQALCGKLKTNVAASSPNVAASSPVSCLLRCEVTRGSSWTCNVRNGNGTADGEQSHATKLAIYAALRLISTTVMWIAVPMVDALSVVMCKQYNGELGQQRMFSQIGFSIIPPVSGALMALATIHSGFPDYGPAFYIQTAMHALAALLIFATKVDARLPAANLAKDMKKVLGDRRVISMAFAVLACGCAFGFNTSFLFWFMEADLHASKVMLGLSQTVGGVFGIFAMAFVGPVIRKVGHTRILALGILLYSPRFLAMSYVPDGQAYWICVIQVLEALSHSLMIVAASDYSGKLSPKYVASLQGIVFAAHYCFGKGIGSLIGGQLLSAFGARNAFRSFAVAYAVLFIFYVLADYFFVVRYRRRNQDIKNALEGHPSRPSEDDLDVSAPLNGALPTIPEIDDGDKEKFSEDAEQEYKPTYSEDEDEDEDFDRKLRPKDGDAGSSHVYQRAGSDDNGHVTRRSGAPVSSSK</sequence>
<reference evidence="10" key="1">
    <citation type="submission" date="2017-01" db="EMBL/GenBank/DDBJ databases">
        <title>Comparative genomics of anhydrobiosis in the tardigrade Hypsibius dujardini.</title>
        <authorList>
            <person name="Yoshida Y."/>
            <person name="Koutsovoulos G."/>
            <person name="Laetsch D."/>
            <person name="Stevens L."/>
            <person name="Kumar S."/>
            <person name="Horikawa D."/>
            <person name="Ishino K."/>
            <person name="Komine S."/>
            <person name="Tomita M."/>
            <person name="Blaxter M."/>
            <person name="Arakawa K."/>
        </authorList>
    </citation>
    <scope>NUCLEOTIDE SEQUENCE [LARGE SCALE GENOMIC DNA]</scope>
    <source>
        <strain evidence="10">Z151</strain>
    </source>
</reference>
<name>A0A1W0WAC4_HYPEX</name>
<dbReference type="OrthoDB" id="10056177at2759"/>
<feature type="compositionally biased region" description="Basic and acidic residues" evidence="6">
    <location>
        <begin position="622"/>
        <end position="632"/>
    </location>
</feature>
<evidence type="ECO:0000256" key="7">
    <source>
        <dbReference type="SAM" id="Phobius"/>
    </source>
</evidence>
<evidence type="ECO:0000256" key="2">
    <source>
        <dbReference type="ARBA" id="ARBA00005241"/>
    </source>
</evidence>
<feature type="transmembrane region" description="Helical" evidence="7">
    <location>
        <begin position="12"/>
        <end position="36"/>
    </location>
</feature>
<accession>A0A1W0WAC4</accession>
<dbReference type="InterPro" id="IPR024989">
    <property type="entry name" value="MFS_assoc_dom"/>
</dbReference>
<feature type="transmembrane region" description="Helical" evidence="7">
    <location>
        <begin position="48"/>
        <end position="66"/>
    </location>
</feature>
<keyword evidence="10" id="KW-1185">Reference proteome</keyword>
<evidence type="ECO:0000313" key="9">
    <source>
        <dbReference type="EMBL" id="OQV12154.1"/>
    </source>
</evidence>
<feature type="domain" description="Major facilitator superfamily associated" evidence="8">
    <location>
        <begin position="14"/>
        <end position="529"/>
    </location>
</feature>
<dbReference type="SUPFAM" id="SSF103473">
    <property type="entry name" value="MFS general substrate transporter"/>
    <property type="match status" value="1"/>
</dbReference>
<feature type="transmembrane region" description="Helical" evidence="7">
    <location>
        <begin position="300"/>
        <end position="322"/>
    </location>
</feature>
<evidence type="ECO:0000256" key="1">
    <source>
        <dbReference type="ARBA" id="ARBA00004141"/>
    </source>
</evidence>
<feature type="transmembrane region" description="Helical" evidence="7">
    <location>
        <begin position="328"/>
        <end position="350"/>
    </location>
</feature>
<evidence type="ECO:0000256" key="5">
    <source>
        <dbReference type="ARBA" id="ARBA00023136"/>
    </source>
</evidence>
<organism evidence="9 10">
    <name type="scientific">Hypsibius exemplaris</name>
    <name type="common">Freshwater tardigrade</name>
    <dbReference type="NCBI Taxonomy" id="2072580"/>
    <lineage>
        <taxon>Eukaryota</taxon>
        <taxon>Metazoa</taxon>
        <taxon>Ecdysozoa</taxon>
        <taxon>Tardigrada</taxon>
        <taxon>Eutardigrada</taxon>
        <taxon>Parachela</taxon>
        <taxon>Hypsibioidea</taxon>
        <taxon>Hypsibiidae</taxon>
        <taxon>Hypsibius</taxon>
    </lineage>
</organism>
<comment type="caution">
    <text evidence="9">The sequence shown here is derived from an EMBL/GenBank/DDBJ whole genome shotgun (WGS) entry which is preliminary data.</text>
</comment>
<dbReference type="PANTHER" id="PTHR16172:SF41">
    <property type="entry name" value="MAJOR FACILITATOR SUPERFAMILY DOMAIN-CONTAINING PROTEIN 6-LIKE"/>
    <property type="match status" value="1"/>
</dbReference>
<feature type="transmembrane region" description="Helical" evidence="7">
    <location>
        <begin position="436"/>
        <end position="453"/>
    </location>
</feature>
<dbReference type="AlphaFoldDB" id="A0A1W0WAC4"/>
<dbReference type="Gene3D" id="1.20.1250.20">
    <property type="entry name" value="MFS general substrate transporter like domains"/>
    <property type="match status" value="3"/>
</dbReference>
<comment type="subcellular location">
    <subcellularLocation>
        <location evidence="1">Membrane</location>
        <topology evidence="1">Multi-pass membrane protein</topology>
    </subcellularLocation>
</comment>
<dbReference type="GO" id="GO:0016020">
    <property type="term" value="C:membrane"/>
    <property type="evidence" value="ECO:0007669"/>
    <property type="project" value="UniProtKB-SubCell"/>
</dbReference>
<protein>
    <recommendedName>
        <fullName evidence="8">Major facilitator superfamily associated domain-containing protein</fullName>
    </recommendedName>
</protein>
<dbReference type="Proteomes" id="UP000192578">
    <property type="component" value="Unassembled WGS sequence"/>
</dbReference>
<feature type="transmembrane region" description="Helical" evidence="7">
    <location>
        <begin position="406"/>
        <end position="424"/>
    </location>
</feature>
<keyword evidence="4 7" id="KW-1133">Transmembrane helix</keyword>
<dbReference type="Pfam" id="PF12832">
    <property type="entry name" value="MFS_1_like"/>
    <property type="match status" value="1"/>
</dbReference>
<dbReference type="EMBL" id="MTYJ01000152">
    <property type="protein sequence ID" value="OQV12154.1"/>
    <property type="molecule type" value="Genomic_DNA"/>
</dbReference>
<comment type="similarity">
    <text evidence="2">Belongs to the major facilitator superfamily. MFSD6 family.</text>
</comment>
<feature type="compositionally biased region" description="Basic and acidic residues" evidence="6">
    <location>
        <begin position="596"/>
        <end position="608"/>
    </location>
</feature>
<dbReference type="PANTHER" id="PTHR16172">
    <property type="entry name" value="MAJOR FACILITATOR SUPERFAMILY DOMAIN-CONTAINING PROTEIN 6-LIKE"/>
    <property type="match status" value="1"/>
</dbReference>
<gene>
    <name evidence="9" type="ORF">BV898_13571</name>
</gene>
<feature type="region of interest" description="Disordered" evidence="6">
    <location>
        <begin position="586"/>
        <end position="662"/>
    </location>
</feature>
<feature type="transmembrane region" description="Helical" evidence="7">
    <location>
        <begin position="255"/>
        <end position="279"/>
    </location>
</feature>
<feature type="transmembrane region" description="Helical" evidence="7">
    <location>
        <begin position="370"/>
        <end position="394"/>
    </location>
</feature>
<proteinExistence type="inferred from homology"/>
<dbReference type="InterPro" id="IPR036259">
    <property type="entry name" value="MFS_trans_sf"/>
</dbReference>
<feature type="transmembrane region" description="Helical" evidence="7">
    <location>
        <begin position="459"/>
        <end position="479"/>
    </location>
</feature>
<feature type="transmembrane region" description="Helical" evidence="7">
    <location>
        <begin position="491"/>
        <end position="511"/>
    </location>
</feature>
<evidence type="ECO:0000259" key="8">
    <source>
        <dbReference type="Pfam" id="PF12832"/>
    </source>
</evidence>
<feature type="transmembrane region" description="Helical" evidence="7">
    <location>
        <begin position="531"/>
        <end position="551"/>
    </location>
</feature>
<evidence type="ECO:0000256" key="4">
    <source>
        <dbReference type="ARBA" id="ARBA00022989"/>
    </source>
</evidence>
<evidence type="ECO:0000256" key="3">
    <source>
        <dbReference type="ARBA" id="ARBA00022692"/>
    </source>
</evidence>
<evidence type="ECO:0000256" key="6">
    <source>
        <dbReference type="SAM" id="MobiDB-lite"/>
    </source>
</evidence>